<dbReference type="SUPFAM" id="SSF50199">
    <property type="entry name" value="Staphylococcal nuclease"/>
    <property type="match status" value="1"/>
</dbReference>
<feature type="domain" description="TNase-like" evidence="4">
    <location>
        <begin position="8"/>
        <end position="144"/>
    </location>
</feature>
<dbReference type="KEGG" id="tli:Tlie_1879"/>
<dbReference type="GO" id="GO:0004519">
    <property type="term" value="F:endonuclease activity"/>
    <property type="evidence" value="ECO:0007669"/>
    <property type="project" value="UniProtKB-KW"/>
</dbReference>
<keyword evidence="3" id="KW-0378">Hydrolase</keyword>
<evidence type="ECO:0000313" key="6">
    <source>
        <dbReference type="Proteomes" id="UP000005868"/>
    </source>
</evidence>
<keyword evidence="6" id="KW-1185">Reference proteome</keyword>
<dbReference type="OrthoDB" id="4376109at2"/>
<dbReference type="PROSITE" id="PS50830">
    <property type="entry name" value="TNASE_3"/>
    <property type="match status" value="1"/>
</dbReference>
<dbReference type="eggNOG" id="COG1525">
    <property type="taxonomic scope" value="Bacteria"/>
</dbReference>
<keyword evidence="2" id="KW-0255">Endonuclease</keyword>
<dbReference type="AlphaFoldDB" id="G7V9C8"/>
<organism evidence="5 6">
    <name type="scientific">Thermovirga lienii (strain ATCC BAA-1197 / DSM 17291 / Cas60314)</name>
    <dbReference type="NCBI Taxonomy" id="580340"/>
    <lineage>
        <taxon>Bacteria</taxon>
        <taxon>Thermotogati</taxon>
        <taxon>Synergistota</taxon>
        <taxon>Synergistia</taxon>
        <taxon>Synergistales</taxon>
        <taxon>Thermovirgaceae</taxon>
        <taxon>Thermovirga</taxon>
    </lineage>
</organism>
<dbReference type="PROSITE" id="PS01284">
    <property type="entry name" value="TNASE_2"/>
    <property type="match status" value="1"/>
</dbReference>
<dbReference type="STRING" id="580340.Tlie_1879"/>
<reference evidence="6" key="1">
    <citation type="submission" date="2011-10" db="EMBL/GenBank/DDBJ databases">
        <title>The complete genome of chromosome of Thermovirga lienii DSM 17291.</title>
        <authorList>
            <consortium name="US DOE Joint Genome Institute (JGI-PGF)"/>
            <person name="Lucas S."/>
            <person name="Copeland A."/>
            <person name="Lapidus A."/>
            <person name="Glavina del Rio T."/>
            <person name="Dalin E."/>
            <person name="Tice H."/>
            <person name="Bruce D."/>
            <person name="Goodwin L."/>
            <person name="Pitluck S."/>
            <person name="Peters L."/>
            <person name="Mikhailova N."/>
            <person name="Saunders E."/>
            <person name="Kyrpides N."/>
            <person name="Mavromatis K."/>
            <person name="Ivanova N."/>
            <person name="Last F.I."/>
            <person name="Brettin T."/>
            <person name="Detter J.C."/>
            <person name="Han C."/>
            <person name="Larimer F."/>
            <person name="Land M."/>
            <person name="Hauser L."/>
            <person name="Markowitz V."/>
            <person name="Cheng J.-F."/>
            <person name="Hugenholtz P."/>
            <person name="Woyke T."/>
            <person name="Wu D."/>
            <person name="Spring S."/>
            <person name="Schroeder M."/>
            <person name="Brambilla E.-M."/>
            <person name="Klenk H.-P."/>
            <person name="Eisen J.A."/>
        </authorList>
    </citation>
    <scope>NUCLEOTIDE SEQUENCE [LARGE SCALE GENOMIC DNA]</scope>
    <source>
        <strain evidence="6">ATCC BAA-1197 / DSM 17291 / Cas60314</strain>
    </source>
</reference>
<dbReference type="InterPro" id="IPR016071">
    <property type="entry name" value="Staphylococal_nuclease_OB-fold"/>
</dbReference>
<sequence length="243" mass="27876">MGLPAEAYLQEAFAVKVYDGDTIEVILPDGSKKKVRYLGIDTPELHHPQRGEEELGKIAAAFNAQLVMKKAIILEVDVQPYDRYGRLLAWVWLSPKNKDLLVNEIITRNGLAMPFTLSPNVKYTDRIIRAFRLAFKERKGFWDKACRRVFTSEQAWNELPSLAGKFITLKLTIREIERSSNKVSLVDMNGKMRVVIYNDDLPRFSKTKFEKNLTLYVAGKLRTSFQGGQMKLADPIQIIKMKH</sequence>
<gene>
    <name evidence="5" type="ordered locus">Tlie_1879</name>
</gene>
<dbReference type="EMBL" id="CP003096">
    <property type="protein sequence ID" value="AER67588.1"/>
    <property type="molecule type" value="Genomic_DNA"/>
</dbReference>
<evidence type="ECO:0000313" key="5">
    <source>
        <dbReference type="EMBL" id="AER67588.1"/>
    </source>
</evidence>
<keyword evidence="1" id="KW-0540">Nuclease</keyword>
<dbReference type="GO" id="GO:0016787">
    <property type="term" value="F:hydrolase activity"/>
    <property type="evidence" value="ECO:0007669"/>
    <property type="project" value="UniProtKB-KW"/>
</dbReference>
<protein>
    <submittedName>
        <fullName evidence="5">Nuclease (SNase domain-containing protein)</fullName>
    </submittedName>
</protein>
<evidence type="ECO:0000256" key="2">
    <source>
        <dbReference type="ARBA" id="ARBA00022759"/>
    </source>
</evidence>
<accession>G7V9C8</accession>
<dbReference type="Gene3D" id="2.40.50.90">
    <property type="match status" value="1"/>
</dbReference>
<dbReference type="PANTHER" id="PTHR12302">
    <property type="entry name" value="EBNA2 BINDING PROTEIN P100"/>
    <property type="match status" value="1"/>
</dbReference>
<dbReference type="InterPro" id="IPR035437">
    <property type="entry name" value="SNase_OB-fold_sf"/>
</dbReference>
<dbReference type="PANTHER" id="PTHR12302:SF3">
    <property type="entry name" value="SERINE_THREONINE-PROTEIN KINASE 31"/>
    <property type="match status" value="1"/>
</dbReference>
<dbReference type="GO" id="GO:0003676">
    <property type="term" value="F:nucleic acid binding"/>
    <property type="evidence" value="ECO:0007669"/>
    <property type="project" value="InterPro"/>
</dbReference>
<dbReference type="Proteomes" id="UP000005868">
    <property type="component" value="Chromosome"/>
</dbReference>
<name>G7V9C8_THELD</name>
<dbReference type="HOGENOM" id="CLU_046484_4_0_0"/>
<evidence type="ECO:0000256" key="3">
    <source>
        <dbReference type="ARBA" id="ARBA00022801"/>
    </source>
</evidence>
<reference evidence="5 6" key="2">
    <citation type="journal article" date="2012" name="Stand. Genomic Sci.">
        <title>Genome sequence of the moderately thermophilic, amino-acid-degrading and sulfur-reducing bacterium Thermovirga lienii type strain (Cas60314(T)).</title>
        <authorList>
            <person name="Goker M."/>
            <person name="Saunders E."/>
            <person name="Lapidus A."/>
            <person name="Nolan M."/>
            <person name="Lucas S."/>
            <person name="Hammon N."/>
            <person name="Deshpande S."/>
            <person name="Cheng J.F."/>
            <person name="Han C."/>
            <person name="Tapia R."/>
            <person name="Goodwin L.A."/>
            <person name="Pitluck S."/>
            <person name="Liolios K."/>
            <person name="Mavromatis K."/>
            <person name="Pagani I."/>
            <person name="Ivanova N."/>
            <person name="Mikhailova N."/>
            <person name="Pati A."/>
            <person name="Chen A."/>
            <person name="Palaniappan K."/>
            <person name="Land M."/>
            <person name="Chang Y.J."/>
            <person name="Jeffries C.D."/>
            <person name="Brambilla E.M."/>
            <person name="Rohde M."/>
            <person name="Spring S."/>
            <person name="Detter J.C."/>
            <person name="Woyke T."/>
            <person name="Bristow J."/>
            <person name="Eisen J.A."/>
            <person name="Markowitz V."/>
            <person name="Hugenholtz P."/>
            <person name="Kyrpides N.C."/>
            <person name="Klenk H.P."/>
        </authorList>
    </citation>
    <scope>NUCLEOTIDE SEQUENCE [LARGE SCALE GENOMIC DNA]</scope>
    <source>
        <strain evidence="6">ATCC BAA-1197 / DSM 17291 / Cas60314</strain>
    </source>
</reference>
<dbReference type="SMART" id="SM00318">
    <property type="entry name" value="SNc"/>
    <property type="match status" value="1"/>
</dbReference>
<proteinExistence type="predicted"/>
<dbReference type="Pfam" id="PF00565">
    <property type="entry name" value="SNase"/>
    <property type="match status" value="1"/>
</dbReference>
<evidence type="ECO:0000256" key="1">
    <source>
        <dbReference type="ARBA" id="ARBA00022722"/>
    </source>
</evidence>
<evidence type="ECO:0000259" key="4">
    <source>
        <dbReference type="PROSITE" id="PS50830"/>
    </source>
</evidence>
<dbReference type="InterPro" id="IPR002071">
    <property type="entry name" value="Thermonucl_AS"/>
</dbReference>